<keyword evidence="4" id="KW-1185">Reference proteome</keyword>
<name>A0A433A2J7_9FUNG</name>
<sequence length="307" mass="34263">KLPNYGIYITSFITCAAQGLLLCIVFCFDPTLHEIWNEKKAELIQRHYVNYNARLGRTVDSRPYSPPMRTGGLAANGFSRKHSSNDRRRDVTFASASASESTLNQSTRWDTFMNRMVNVLFLEKEERKVTPSLEMTEQGQLREMHTQDGSNSYGSGDNDHSQTPHRDITSEISIDNDDELYSHMPQGTPVFELVPLQKTTAAVGNPRWSAKEPKDQNRGQIRSITPNSMVTDTISASSVSGHPLHQRRGSASSSLTDNSESYVGGAPVTRVSSFLRQPARRTPQPSPKQHAEATGSANHRNQYGHKE</sequence>
<feature type="compositionally biased region" description="Basic and acidic residues" evidence="1">
    <location>
        <begin position="157"/>
        <end position="166"/>
    </location>
</feature>
<feature type="region of interest" description="Disordered" evidence="1">
    <location>
        <begin position="130"/>
        <end position="166"/>
    </location>
</feature>
<keyword evidence="2" id="KW-1133">Transmembrane helix</keyword>
<dbReference type="Proteomes" id="UP000268093">
    <property type="component" value="Unassembled WGS sequence"/>
</dbReference>
<evidence type="ECO:0000313" key="4">
    <source>
        <dbReference type="Proteomes" id="UP000268093"/>
    </source>
</evidence>
<proteinExistence type="predicted"/>
<feature type="region of interest" description="Disordered" evidence="1">
    <location>
        <begin position="203"/>
        <end position="307"/>
    </location>
</feature>
<evidence type="ECO:0000256" key="2">
    <source>
        <dbReference type="SAM" id="Phobius"/>
    </source>
</evidence>
<organism evidence="3 4">
    <name type="scientific">Jimgerdemannia flammicorona</name>
    <dbReference type="NCBI Taxonomy" id="994334"/>
    <lineage>
        <taxon>Eukaryota</taxon>
        <taxon>Fungi</taxon>
        <taxon>Fungi incertae sedis</taxon>
        <taxon>Mucoromycota</taxon>
        <taxon>Mucoromycotina</taxon>
        <taxon>Endogonomycetes</taxon>
        <taxon>Endogonales</taxon>
        <taxon>Endogonaceae</taxon>
        <taxon>Jimgerdemannia</taxon>
    </lineage>
</organism>
<feature type="region of interest" description="Disordered" evidence="1">
    <location>
        <begin position="60"/>
        <end position="87"/>
    </location>
</feature>
<reference evidence="3 4" key="1">
    <citation type="journal article" date="2018" name="New Phytol.">
        <title>Phylogenomics of Endogonaceae and evolution of mycorrhizas within Mucoromycota.</title>
        <authorList>
            <person name="Chang Y."/>
            <person name="Desiro A."/>
            <person name="Na H."/>
            <person name="Sandor L."/>
            <person name="Lipzen A."/>
            <person name="Clum A."/>
            <person name="Barry K."/>
            <person name="Grigoriev I.V."/>
            <person name="Martin F.M."/>
            <person name="Stajich J.E."/>
            <person name="Smith M.E."/>
            <person name="Bonito G."/>
            <person name="Spatafora J.W."/>
        </authorList>
    </citation>
    <scope>NUCLEOTIDE SEQUENCE [LARGE SCALE GENOMIC DNA]</scope>
    <source>
        <strain evidence="3 4">GMNB39</strain>
    </source>
</reference>
<feature type="non-terminal residue" evidence="3">
    <location>
        <position position="1"/>
    </location>
</feature>
<protein>
    <submittedName>
        <fullName evidence="3">Uncharacterized protein</fullName>
    </submittedName>
</protein>
<comment type="caution">
    <text evidence="3">The sequence shown here is derived from an EMBL/GenBank/DDBJ whole genome shotgun (WGS) entry which is preliminary data.</text>
</comment>
<keyword evidence="2" id="KW-0812">Transmembrane</keyword>
<feature type="transmembrane region" description="Helical" evidence="2">
    <location>
        <begin position="6"/>
        <end position="28"/>
    </location>
</feature>
<evidence type="ECO:0000313" key="3">
    <source>
        <dbReference type="EMBL" id="RUO96918.1"/>
    </source>
</evidence>
<feature type="compositionally biased region" description="Polar residues" evidence="1">
    <location>
        <begin position="249"/>
        <end position="261"/>
    </location>
</feature>
<keyword evidence="2" id="KW-0472">Membrane</keyword>
<gene>
    <name evidence="3" type="ORF">BC936DRAFT_141264</name>
</gene>
<feature type="compositionally biased region" description="Polar residues" evidence="1">
    <location>
        <begin position="218"/>
        <end position="240"/>
    </location>
</feature>
<dbReference type="AlphaFoldDB" id="A0A433A2J7"/>
<dbReference type="EMBL" id="RBNI01019139">
    <property type="protein sequence ID" value="RUO96918.1"/>
    <property type="molecule type" value="Genomic_DNA"/>
</dbReference>
<evidence type="ECO:0000256" key="1">
    <source>
        <dbReference type="SAM" id="MobiDB-lite"/>
    </source>
</evidence>
<accession>A0A433A2J7</accession>